<dbReference type="PANTHER" id="PTHR45639:SF32">
    <property type="entry name" value="HEAT SHOCK PROTEIN PDR13"/>
    <property type="match status" value="1"/>
</dbReference>
<keyword evidence="5" id="KW-1185">Reference proteome</keyword>
<feature type="compositionally biased region" description="Acidic residues" evidence="3">
    <location>
        <begin position="498"/>
        <end position="518"/>
    </location>
</feature>
<sequence length="583" mass="62624">MGEETNGVSPEATERCAIGLSFGNTNSSIAYTSPEGKAEVIANEEGGMYRHIPSILSYVDAEEYHGNQAKAQLVRNSSNTVAYFRDFLGKDFKSIDPTPCHASAHPQLHDSTVAFTIHDTTNEELSTVTVSEITTRHLRRLRRSASEFLGKDVNAAVFTVPTNFSDAQRSALTAAAKAAGIEVLQFIPEPVASLLAYDARPEAVVKDKLVVVADLGGTRSDVAVIASRGGMYTILATAHDYELGGAQLDQTLIDHFSKEFIKKHKTDPRENSKSLAKLKLEAELTKKALSLGTNATLSIESLANGIDFSSTVNRTRYELLAGKVFASFTKLIEESVKKAGLDILDINEVILCGGTSHTPKIARLVQSLFPATTTVLAPSTSPTAINPSDLSARGAAIQASLIEEFEKDDIEQSTHPMVTVTPHLEKAIGIQLISATDDEHAIFKPLLSAETALPARRTAQYAVPKAGGDILVRVCEGTREIRVIKPEPKEKEPAKDADGEDNDDSDFDSDDDDEEEEVREVVWKVSKPIAEFAIKGVKANGKVEVMVGVSEQLAVQITAREVGGKGGVRGMVDAPKAAENGSA</sequence>
<dbReference type="GO" id="GO:0140662">
    <property type="term" value="F:ATP-dependent protein folding chaperone"/>
    <property type="evidence" value="ECO:0007669"/>
    <property type="project" value="InterPro"/>
</dbReference>
<dbReference type="Gene3D" id="3.30.420.40">
    <property type="match status" value="2"/>
</dbReference>
<evidence type="ECO:0000256" key="1">
    <source>
        <dbReference type="ARBA" id="ARBA00022741"/>
    </source>
</evidence>
<dbReference type="FunFam" id="3.30.30.30:FF:000009">
    <property type="entry name" value="Heat shock protein Hsp70"/>
    <property type="match status" value="1"/>
</dbReference>
<keyword evidence="1" id="KW-0547">Nucleotide-binding</keyword>
<feature type="compositionally biased region" description="Basic and acidic residues" evidence="3">
    <location>
        <begin position="484"/>
        <end position="497"/>
    </location>
</feature>
<dbReference type="GO" id="GO:0005829">
    <property type="term" value="C:cytosol"/>
    <property type="evidence" value="ECO:0007669"/>
    <property type="project" value="TreeGrafter"/>
</dbReference>
<dbReference type="EMBL" id="LGRN01000182">
    <property type="protein sequence ID" value="OJD15011.1"/>
    <property type="molecule type" value="Genomic_DNA"/>
</dbReference>
<dbReference type="InterPro" id="IPR013126">
    <property type="entry name" value="Hsp_70_fam"/>
</dbReference>
<dbReference type="Gene3D" id="3.90.640.10">
    <property type="entry name" value="Actin, Chain A, domain 4"/>
    <property type="match status" value="1"/>
</dbReference>
<dbReference type="AlphaFoldDB" id="A0A1J9Q488"/>
<dbReference type="Gene3D" id="3.30.30.30">
    <property type="match status" value="1"/>
</dbReference>
<protein>
    <submittedName>
        <fullName evidence="4">Uncharacterized protein</fullName>
    </submittedName>
</protein>
<evidence type="ECO:0000256" key="3">
    <source>
        <dbReference type="SAM" id="MobiDB-lite"/>
    </source>
</evidence>
<accession>A0A1J9Q488</accession>
<evidence type="ECO:0000256" key="2">
    <source>
        <dbReference type="ARBA" id="ARBA00022840"/>
    </source>
</evidence>
<feature type="region of interest" description="Disordered" evidence="3">
    <location>
        <begin position="484"/>
        <end position="519"/>
    </location>
</feature>
<comment type="caution">
    <text evidence="4">The sequence shown here is derived from an EMBL/GenBank/DDBJ whole genome shotgun (WGS) entry which is preliminary data.</text>
</comment>
<dbReference type="FunFam" id="3.90.640.10:FF:000023">
    <property type="entry name" value="Hsp70 chaperone (BiP)"/>
    <property type="match status" value="1"/>
</dbReference>
<dbReference type="PANTHER" id="PTHR45639">
    <property type="entry name" value="HSC70CB, ISOFORM G-RELATED"/>
    <property type="match status" value="1"/>
</dbReference>
<dbReference type="Pfam" id="PF00012">
    <property type="entry name" value="HSP70"/>
    <property type="match status" value="1"/>
</dbReference>
<dbReference type="InterPro" id="IPR043129">
    <property type="entry name" value="ATPase_NBD"/>
</dbReference>
<reference evidence="4 5" key="1">
    <citation type="submission" date="2015-07" db="EMBL/GenBank/DDBJ databases">
        <title>Emmonsia species relationships and genome sequence.</title>
        <authorList>
            <consortium name="The Broad Institute Genomics Platform"/>
            <person name="Cuomo C.A."/>
            <person name="Munoz J.F."/>
            <person name="Imamovic A."/>
            <person name="Priest M.E."/>
            <person name="Young S."/>
            <person name="Clay O.K."/>
            <person name="McEwen J.G."/>
        </authorList>
    </citation>
    <scope>NUCLEOTIDE SEQUENCE [LARGE SCALE GENOMIC DNA]</scope>
    <source>
        <strain evidence="4 5">UAMH 9510</strain>
    </source>
</reference>
<gene>
    <name evidence="4" type="ORF">AJ78_04696</name>
</gene>
<dbReference type="STRING" id="1447872.A0A1J9Q488"/>
<dbReference type="Proteomes" id="UP000182235">
    <property type="component" value="Unassembled WGS sequence"/>
</dbReference>
<evidence type="ECO:0000313" key="5">
    <source>
        <dbReference type="Proteomes" id="UP000182235"/>
    </source>
</evidence>
<evidence type="ECO:0000313" key="4">
    <source>
        <dbReference type="EMBL" id="OJD15011.1"/>
    </source>
</evidence>
<dbReference type="PRINTS" id="PR00301">
    <property type="entry name" value="HEATSHOCK70"/>
</dbReference>
<organism evidence="4 5">
    <name type="scientific">Emergomyces pasteurianus Ep9510</name>
    <dbReference type="NCBI Taxonomy" id="1447872"/>
    <lineage>
        <taxon>Eukaryota</taxon>
        <taxon>Fungi</taxon>
        <taxon>Dikarya</taxon>
        <taxon>Ascomycota</taxon>
        <taxon>Pezizomycotina</taxon>
        <taxon>Eurotiomycetes</taxon>
        <taxon>Eurotiomycetidae</taxon>
        <taxon>Onygenales</taxon>
        <taxon>Ajellomycetaceae</taxon>
        <taxon>Emergomyces</taxon>
    </lineage>
</organism>
<proteinExistence type="predicted"/>
<dbReference type="GO" id="GO:0005524">
    <property type="term" value="F:ATP binding"/>
    <property type="evidence" value="ECO:0007669"/>
    <property type="project" value="UniProtKB-KW"/>
</dbReference>
<keyword evidence="2" id="KW-0067">ATP-binding</keyword>
<dbReference type="GO" id="GO:0005634">
    <property type="term" value="C:nucleus"/>
    <property type="evidence" value="ECO:0007669"/>
    <property type="project" value="TreeGrafter"/>
</dbReference>
<dbReference type="CDD" id="cd10232">
    <property type="entry name" value="ASKHA_NBD_HSP70_ScSsz1p-like"/>
    <property type="match status" value="1"/>
</dbReference>
<dbReference type="OrthoDB" id="29851at2759"/>
<dbReference type="SUPFAM" id="SSF53067">
    <property type="entry name" value="Actin-like ATPase domain"/>
    <property type="match status" value="2"/>
</dbReference>
<name>A0A1J9Q488_9EURO</name>
<dbReference type="VEuPathDB" id="FungiDB:AJ78_04696"/>